<gene>
    <name evidence="4" type="ORF">IDH44_24010</name>
</gene>
<sequence length="227" mass="23688">MSGVGEAARLAAPGESGVWRYAALLPQLDAAHRLTLGEGNTPLVRSRAIARELGLHRLYFKLESANPTGSYKDRISAVGVSAALARGRAALIGTSSGNAGASVAAYAARAGLPYHLLVLEHVAEAKIGQALLHGARIRKIAGFGTSTEVGERVFRYIEAAAQRANWEVMITAFRYNALAMEGVKTIAFELYEQLGGRAPDAVFAPAGGGGLCAGVDRGFAELAARGL</sequence>
<feature type="non-terminal residue" evidence="4">
    <location>
        <position position="227"/>
    </location>
</feature>
<dbReference type="EMBL" id="JACXIZ010000060">
    <property type="protein sequence ID" value="MBD2848272.1"/>
    <property type="molecule type" value="Genomic_DNA"/>
</dbReference>
<comment type="cofactor">
    <cofactor evidence="1">
        <name>pyridoxal 5'-phosphate</name>
        <dbReference type="ChEBI" id="CHEBI:597326"/>
    </cofactor>
</comment>
<dbReference type="InterPro" id="IPR036052">
    <property type="entry name" value="TrpB-like_PALP_sf"/>
</dbReference>
<dbReference type="AlphaFoldDB" id="A0A927BXP6"/>
<dbReference type="GO" id="GO:1901605">
    <property type="term" value="P:alpha-amino acid metabolic process"/>
    <property type="evidence" value="ECO:0007669"/>
    <property type="project" value="UniProtKB-ARBA"/>
</dbReference>
<dbReference type="RefSeq" id="WP_190921371.1">
    <property type="nucleotide sequence ID" value="NZ_JACXIZ010000060.1"/>
</dbReference>
<dbReference type="InterPro" id="IPR050214">
    <property type="entry name" value="Cys_Synth/Cystath_Beta-Synth"/>
</dbReference>
<dbReference type="InterPro" id="IPR001926">
    <property type="entry name" value="TrpB-like_PALP"/>
</dbReference>
<feature type="domain" description="Tryptophan synthase beta chain-like PALP" evidence="3">
    <location>
        <begin position="35"/>
        <end position="222"/>
    </location>
</feature>
<organism evidence="4 5">
    <name type="scientific">Paenibacillus sabuli</name>
    <dbReference type="NCBI Taxonomy" id="2772509"/>
    <lineage>
        <taxon>Bacteria</taxon>
        <taxon>Bacillati</taxon>
        <taxon>Bacillota</taxon>
        <taxon>Bacilli</taxon>
        <taxon>Bacillales</taxon>
        <taxon>Paenibacillaceae</taxon>
        <taxon>Paenibacillus</taxon>
    </lineage>
</organism>
<evidence type="ECO:0000313" key="4">
    <source>
        <dbReference type="EMBL" id="MBD2848272.1"/>
    </source>
</evidence>
<proteinExistence type="predicted"/>
<protein>
    <submittedName>
        <fullName evidence="4">Pyridoxal-phosphate dependent enzyme</fullName>
    </submittedName>
</protein>
<reference evidence="4" key="1">
    <citation type="submission" date="2020-09" db="EMBL/GenBank/DDBJ databases">
        <title>A novel bacterium of genus Paenibacillus, isolated from South China Sea.</title>
        <authorList>
            <person name="Huang H."/>
            <person name="Mo K."/>
            <person name="Hu Y."/>
        </authorList>
    </citation>
    <scope>NUCLEOTIDE SEQUENCE</scope>
    <source>
        <strain evidence="4">IB182496</strain>
    </source>
</reference>
<name>A0A927BXP6_9BACL</name>
<dbReference type="Gene3D" id="3.40.50.1100">
    <property type="match status" value="2"/>
</dbReference>
<keyword evidence="5" id="KW-1185">Reference proteome</keyword>
<evidence type="ECO:0000256" key="2">
    <source>
        <dbReference type="ARBA" id="ARBA00022898"/>
    </source>
</evidence>
<dbReference type="PANTHER" id="PTHR10314">
    <property type="entry name" value="CYSTATHIONINE BETA-SYNTHASE"/>
    <property type="match status" value="1"/>
</dbReference>
<evidence type="ECO:0000313" key="5">
    <source>
        <dbReference type="Proteomes" id="UP000621560"/>
    </source>
</evidence>
<dbReference type="Pfam" id="PF00291">
    <property type="entry name" value="PALP"/>
    <property type="match status" value="1"/>
</dbReference>
<evidence type="ECO:0000259" key="3">
    <source>
        <dbReference type="Pfam" id="PF00291"/>
    </source>
</evidence>
<accession>A0A927BXP6</accession>
<keyword evidence="2" id="KW-0663">Pyridoxal phosphate</keyword>
<comment type="caution">
    <text evidence="4">The sequence shown here is derived from an EMBL/GenBank/DDBJ whole genome shotgun (WGS) entry which is preliminary data.</text>
</comment>
<evidence type="ECO:0000256" key="1">
    <source>
        <dbReference type="ARBA" id="ARBA00001933"/>
    </source>
</evidence>
<dbReference type="Proteomes" id="UP000621560">
    <property type="component" value="Unassembled WGS sequence"/>
</dbReference>
<dbReference type="SUPFAM" id="SSF53686">
    <property type="entry name" value="Tryptophan synthase beta subunit-like PLP-dependent enzymes"/>
    <property type="match status" value="1"/>
</dbReference>